<evidence type="ECO:0000313" key="4">
    <source>
        <dbReference type="EMBL" id="MBV2127722.1"/>
    </source>
</evidence>
<reference evidence="4 5" key="1">
    <citation type="submission" date="2021-06" db="EMBL/GenBank/DDBJ databases">
        <title>Rheinheimera indica sp. nov., isolated from deep-sea sediment.</title>
        <authorList>
            <person name="Wang Z."/>
            <person name="Zhang X.-Y."/>
        </authorList>
    </citation>
    <scope>NUCLEOTIDE SEQUENCE [LARGE SCALE GENOMIC DNA]</scope>
    <source>
        <strain evidence="4 5">SM2107</strain>
    </source>
</reference>
<proteinExistence type="predicted"/>
<gene>
    <name evidence="4" type="ORF">KQY15_01260</name>
</gene>
<dbReference type="InterPro" id="IPR013424">
    <property type="entry name" value="Ice-binding_C"/>
</dbReference>
<dbReference type="NCBIfam" id="TIGR02595">
    <property type="entry name" value="PEP_CTERM"/>
    <property type="match status" value="1"/>
</dbReference>
<keyword evidence="2" id="KW-0732">Signal</keyword>
<feature type="chain" id="PRO_5046898402" evidence="2">
    <location>
        <begin position="26"/>
        <end position="264"/>
    </location>
</feature>
<dbReference type="Pfam" id="PF07589">
    <property type="entry name" value="PEP-CTERM"/>
    <property type="match status" value="1"/>
</dbReference>
<evidence type="ECO:0000256" key="1">
    <source>
        <dbReference type="SAM" id="Phobius"/>
    </source>
</evidence>
<protein>
    <submittedName>
        <fullName evidence="4">PEP-CTERM sorting domain-containing protein</fullName>
    </submittedName>
</protein>
<keyword evidence="1" id="KW-1133">Transmembrane helix</keyword>
<dbReference type="Proteomes" id="UP000704611">
    <property type="component" value="Unassembled WGS sequence"/>
</dbReference>
<keyword evidence="5" id="KW-1185">Reference proteome</keyword>
<feature type="transmembrane region" description="Helical" evidence="1">
    <location>
        <begin position="242"/>
        <end position="259"/>
    </location>
</feature>
<sequence>MKTMKKLTTFLGASVVALSAFAASAAPININGVTWDPTDPLSFAADTNFFTQSIISNPGDTLSGWGRIGSINGNNESEFCPGCELTFEFGGFTASSIVAGTPTNAGFFAPESSTGWVIDVAFEFTGGFANLWVDNSPDFDTNDAATATNGNLWLSLAPNLGFGASLIANATIAFDPVTNSVIFDEIILGMGSTFLDATGGAAFENFDLNSQRYGADARVTSQFGSFITPDNVIMNAVTVPEPASLAILGLGLLGMGAFGRRRKI</sequence>
<keyword evidence="1" id="KW-0812">Transmembrane</keyword>
<evidence type="ECO:0000259" key="3">
    <source>
        <dbReference type="Pfam" id="PF07589"/>
    </source>
</evidence>
<evidence type="ECO:0000313" key="5">
    <source>
        <dbReference type="Proteomes" id="UP000704611"/>
    </source>
</evidence>
<dbReference type="RefSeq" id="WP_217666580.1">
    <property type="nucleotide sequence ID" value="NZ_JAHRID010000001.1"/>
</dbReference>
<name>A0ABS6MFX4_9GAMM</name>
<feature type="domain" description="Ice-binding protein C-terminal" evidence="3">
    <location>
        <begin position="238"/>
        <end position="262"/>
    </location>
</feature>
<accession>A0ABS6MFX4</accession>
<feature type="signal peptide" evidence="2">
    <location>
        <begin position="1"/>
        <end position="25"/>
    </location>
</feature>
<dbReference type="EMBL" id="JAHRID010000001">
    <property type="protein sequence ID" value="MBV2127722.1"/>
    <property type="molecule type" value="Genomic_DNA"/>
</dbReference>
<keyword evidence="1" id="KW-0472">Membrane</keyword>
<comment type="caution">
    <text evidence="4">The sequence shown here is derived from an EMBL/GenBank/DDBJ whole genome shotgun (WGS) entry which is preliminary data.</text>
</comment>
<evidence type="ECO:0000256" key="2">
    <source>
        <dbReference type="SAM" id="SignalP"/>
    </source>
</evidence>
<organism evidence="4 5">
    <name type="scientific">Arsukibacterium indicum</name>
    <dbReference type="NCBI Taxonomy" id="2848612"/>
    <lineage>
        <taxon>Bacteria</taxon>
        <taxon>Pseudomonadati</taxon>
        <taxon>Pseudomonadota</taxon>
        <taxon>Gammaproteobacteria</taxon>
        <taxon>Chromatiales</taxon>
        <taxon>Chromatiaceae</taxon>
        <taxon>Arsukibacterium</taxon>
    </lineage>
</organism>